<evidence type="ECO:0000256" key="4">
    <source>
        <dbReference type="ARBA" id="ARBA00022840"/>
    </source>
</evidence>
<dbReference type="InterPro" id="IPR045028">
    <property type="entry name" value="DinG/Rad3-like"/>
</dbReference>
<evidence type="ECO:0000256" key="2">
    <source>
        <dbReference type="ARBA" id="ARBA00022741"/>
    </source>
</evidence>
<dbReference type="PANTHER" id="PTHR11472:SF34">
    <property type="entry name" value="REGULATOR OF TELOMERE ELONGATION HELICASE 1"/>
    <property type="match status" value="1"/>
</dbReference>
<dbReference type="GO" id="GO:0004386">
    <property type="term" value="F:helicase activity"/>
    <property type="evidence" value="ECO:0007669"/>
    <property type="project" value="UniProtKB-KW"/>
</dbReference>
<evidence type="ECO:0000256" key="5">
    <source>
        <dbReference type="ARBA" id="ARBA00038058"/>
    </source>
</evidence>
<comment type="cofactor">
    <cofactor evidence="1">
        <name>[4Fe-4S] cluster</name>
        <dbReference type="ChEBI" id="CHEBI:49883"/>
    </cofactor>
</comment>
<dbReference type="Proteomes" id="UP001501490">
    <property type="component" value="Unassembled WGS sequence"/>
</dbReference>
<evidence type="ECO:0000313" key="10">
    <source>
        <dbReference type="EMBL" id="GAA3642546.1"/>
    </source>
</evidence>
<accession>A0ABP7AX23</accession>
<comment type="catalytic activity">
    <reaction evidence="7">
        <text>ATP + H2O = ADP + phosphate + H(+)</text>
        <dbReference type="Rhea" id="RHEA:13065"/>
        <dbReference type="ChEBI" id="CHEBI:15377"/>
        <dbReference type="ChEBI" id="CHEBI:15378"/>
        <dbReference type="ChEBI" id="CHEBI:30616"/>
        <dbReference type="ChEBI" id="CHEBI:43474"/>
        <dbReference type="ChEBI" id="CHEBI:456216"/>
        <dbReference type="EC" id="5.6.2.3"/>
    </reaction>
</comment>
<organism evidence="10 11">
    <name type="scientific">Microlunatus ginsengisoli</name>
    <dbReference type="NCBI Taxonomy" id="363863"/>
    <lineage>
        <taxon>Bacteria</taxon>
        <taxon>Bacillati</taxon>
        <taxon>Actinomycetota</taxon>
        <taxon>Actinomycetes</taxon>
        <taxon>Propionibacteriales</taxon>
        <taxon>Propionibacteriaceae</taxon>
        <taxon>Microlunatus</taxon>
    </lineage>
</organism>
<evidence type="ECO:0000256" key="3">
    <source>
        <dbReference type="ARBA" id="ARBA00022801"/>
    </source>
</evidence>
<keyword evidence="10" id="KW-0347">Helicase</keyword>
<dbReference type="Pfam" id="PF00270">
    <property type="entry name" value="DEAD"/>
    <property type="match status" value="1"/>
</dbReference>
<dbReference type="InterPro" id="IPR014013">
    <property type="entry name" value="Helic_SF1/SF2_ATP-bd_DinG/Rad3"/>
</dbReference>
<feature type="domain" description="Helicase ATP-binding" evidence="9">
    <location>
        <begin position="24"/>
        <end position="316"/>
    </location>
</feature>
<dbReference type="SMART" id="SM00487">
    <property type="entry name" value="DEXDc"/>
    <property type="match status" value="1"/>
</dbReference>
<keyword evidence="2" id="KW-0547">Nucleotide-binding</keyword>
<dbReference type="PROSITE" id="PS51193">
    <property type="entry name" value="HELICASE_ATP_BIND_2"/>
    <property type="match status" value="1"/>
</dbReference>
<keyword evidence="4" id="KW-0067">ATP-binding</keyword>
<reference evidence="11" key="1">
    <citation type="journal article" date="2019" name="Int. J. Syst. Evol. Microbiol.">
        <title>The Global Catalogue of Microorganisms (GCM) 10K type strain sequencing project: providing services to taxonomists for standard genome sequencing and annotation.</title>
        <authorList>
            <consortium name="The Broad Institute Genomics Platform"/>
            <consortium name="The Broad Institute Genome Sequencing Center for Infectious Disease"/>
            <person name="Wu L."/>
            <person name="Ma J."/>
        </authorList>
    </citation>
    <scope>NUCLEOTIDE SEQUENCE [LARGE SCALE GENOMIC DNA]</scope>
    <source>
        <strain evidence="11">JCM 16929</strain>
    </source>
</reference>
<evidence type="ECO:0000256" key="6">
    <source>
        <dbReference type="ARBA" id="ARBA00044969"/>
    </source>
</evidence>
<dbReference type="SUPFAM" id="SSF52540">
    <property type="entry name" value="P-loop containing nucleoside triphosphate hydrolases"/>
    <property type="match status" value="1"/>
</dbReference>
<keyword evidence="11" id="KW-1185">Reference proteome</keyword>
<dbReference type="InterPro" id="IPR014001">
    <property type="entry name" value="Helicase_ATP-bd"/>
</dbReference>
<dbReference type="Pfam" id="PF13307">
    <property type="entry name" value="Helicase_C_2"/>
    <property type="match status" value="1"/>
</dbReference>
<comment type="caution">
    <text evidence="10">The sequence shown here is derived from an EMBL/GenBank/DDBJ whole genome shotgun (WGS) entry which is preliminary data.</text>
</comment>
<dbReference type="InterPro" id="IPR011545">
    <property type="entry name" value="DEAD/DEAH_box_helicase_dom"/>
</dbReference>
<dbReference type="InterPro" id="IPR027417">
    <property type="entry name" value="P-loop_NTPase"/>
</dbReference>
<evidence type="ECO:0000313" key="11">
    <source>
        <dbReference type="Proteomes" id="UP001501490"/>
    </source>
</evidence>
<name>A0ABP7AX23_9ACTN</name>
<evidence type="ECO:0000256" key="8">
    <source>
        <dbReference type="SAM" id="MobiDB-lite"/>
    </source>
</evidence>
<dbReference type="SMART" id="SM00491">
    <property type="entry name" value="HELICc2"/>
    <property type="match status" value="1"/>
</dbReference>
<dbReference type="PANTHER" id="PTHR11472">
    <property type="entry name" value="DNA REPAIR DEAD HELICASE RAD3/XP-D SUBFAMILY MEMBER"/>
    <property type="match status" value="1"/>
</dbReference>
<evidence type="ECO:0000256" key="7">
    <source>
        <dbReference type="ARBA" id="ARBA00048954"/>
    </source>
</evidence>
<evidence type="ECO:0000256" key="1">
    <source>
        <dbReference type="ARBA" id="ARBA00001966"/>
    </source>
</evidence>
<protein>
    <recommendedName>
        <fullName evidence="6">DNA 5'-3' helicase</fullName>
        <ecNumber evidence="6">5.6.2.3</ecNumber>
    </recommendedName>
</protein>
<dbReference type="InterPro" id="IPR006555">
    <property type="entry name" value="ATP-dep_Helicase_C"/>
</dbReference>
<evidence type="ECO:0000259" key="9">
    <source>
        <dbReference type="PROSITE" id="PS51193"/>
    </source>
</evidence>
<feature type="region of interest" description="Disordered" evidence="8">
    <location>
        <begin position="457"/>
        <end position="486"/>
    </location>
</feature>
<proteinExistence type="inferred from homology"/>
<feature type="compositionally biased region" description="Acidic residues" evidence="8">
    <location>
        <begin position="457"/>
        <end position="473"/>
    </location>
</feature>
<comment type="similarity">
    <text evidence="5">Belongs to the helicase family. DinG subfamily.</text>
</comment>
<gene>
    <name evidence="10" type="ORF">GCM10022236_51540</name>
</gene>
<sequence length="708" mass="75584">MTSAAARDRSVDGQHPPDHRAVLHTAVAEIGGAERPGQIDMADAIAEALETGRHLLVQAGTGTGKSLGYLAPALIRLVEHERSRIVVATATLALQRQLATKDIPAALDAVLAVTGKRPRHAILKGRTNYACRLKVSGGVAEEQGSLLGADEVSTGLVASAAPTSVLAAEVLALRTWADDEHRTGGLADRDDAPSHTERAWQQVSIPVRECLGRDRCPLGDTCFVEKSRDVARAADLVVTNHALLAIDAMHGGTALPEHDAVIIDEAHELVARVTGAASAELSPQLIERVGRRALPYLADETALELLECADALRSALDETDPGRVEDPRSAIGQACETVRVAARKAVSGMTGNDGKAEPEQRQAAAAVKEVFDVAERLAAMSEYDVIWVAESERDGRDVRVAPLTVAGLMRSRVFGQRTTVLTSATLKLGGDFDRVAASVGLRLDERDAEPVAVEIVEPDDDDAVDDDADDDDLSGLGVDPGELPQPWHGLDVGSPFDYRRQGILYVARQLPQPGRDGLPDETIAEIAELVWAAGGRTLGLFSSRRAAETAAVRVRKELPKLTVLCQGDAQLTELTQRFVNEESASLFGTLSLWQGVDVPGDTCQLVIIDRIPFPRPDDPLMTARSRAVAEAGGNGFMSVAATHAALLLAQGAGRLIRRTSDRGMVAVLDPRLVTARYGTFLRASMPEMWQTTDREVAIGALRRLTGQS</sequence>
<dbReference type="EC" id="5.6.2.3" evidence="6"/>
<keyword evidence="3" id="KW-0378">Hydrolase</keyword>
<dbReference type="EMBL" id="BAABAB010000052">
    <property type="protein sequence ID" value="GAA3642546.1"/>
    <property type="molecule type" value="Genomic_DNA"/>
</dbReference>
<dbReference type="Gene3D" id="3.40.50.300">
    <property type="entry name" value="P-loop containing nucleotide triphosphate hydrolases"/>
    <property type="match status" value="2"/>
</dbReference>